<dbReference type="EC" id="3.2.1.-" evidence="7"/>
<keyword evidence="6 7" id="KW-0326">Glycosidase</keyword>
<dbReference type="PROSITE" id="PS51257">
    <property type="entry name" value="PROKAR_LIPOPROTEIN"/>
    <property type="match status" value="1"/>
</dbReference>
<accession>A0ABR1B598</accession>
<dbReference type="Pfam" id="PF07748">
    <property type="entry name" value="Glyco_hydro_38C"/>
    <property type="match status" value="1"/>
</dbReference>
<reference evidence="10 11" key="1">
    <citation type="submission" date="2023-09" db="EMBL/GenBank/DDBJ databases">
        <title>Genomes of two closely related lineages of the louse Polyplax serrata with different host specificities.</title>
        <authorList>
            <person name="Martinu J."/>
            <person name="Tarabai H."/>
            <person name="Stefka J."/>
            <person name="Hypsa V."/>
        </authorList>
    </citation>
    <scope>NUCLEOTIDE SEQUENCE [LARGE SCALE GENOMIC DNA]</scope>
    <source>
        <strain evidence="10">98ZLc_SE</strain>
    </source>
</reference>
<keyword evidence="8" id="KW-0812">Transmembrane</keyword>
<dbReference type="Pfam" id="PF09261">
    <property type="entry name" value="Alpha-mann_mid"/>
    <property type="match status" value="1"/>
</dbReference>
<dbReference type="PANTHER" id="PTHR11607:SF3">
    <property type="entry name" value="LYSOSOMAL ALPHA-MANNOSIDASE"/>
    <property type="match status" value="1"/>
</dbReference>
<feature type="domain" description="Glycoside hydrolase family 38 central" evidence="9">
    <location>
        <begin position="457"/>
        <end position="545"/>
    </location>
</feature>
<dbReference type="InterPro" id="IPR027291">
    <property type="entry name" value="Glyco_hydro_38_N_sf"/>
</dbReference>
<organism evidence="10 11">
    <name type="scientific">Polyplax serrata</name>
    <name type="common">Common mouse louse</name>
    <dbReference type="NCBI Taxonomy" id="468196"/>
    <lineage>
        <taxon>Eukaryota</taxon>
        <taxon>Metazoa</taxon>
        <taxon>Ecdysozoa</taxon>
        <taxon>Arthropoda</taxon>
        <taxon>Hexapoda</taxon>
        <taxon>Insecta</taxon>
        <taxon>Pterygota</taxon>
        <taxon>Neoptera</taxon>
        <taxon>Paraneoptera</taxon>
        <taxon>Psocodea</taxon>
        <taxon>Troctomorpha</taxon>
        <taxon>Phthiraptera</taxon>
        <taxon>Anoplura</taxon>
        <taxon>Polyplacidae</taxon>
        <taxon>Polyplax</taxon>
    </lineage>
</organism>
<dbReference type="Gene3D" id="1.20.1270.50">
    <property type="entry name" value="Glycoside hydrolase family 38, central domain"/>
    <property type="match status" value="1"/>
</dbReference>
<evidence type="ECO:0000256" key="2">
    <source>
        <dbReference type="ARBA" id="ARBA00022723"/>
    </source>
</evidence>
<dbReference type="CDD" id="cd10809">
    <property type="entry name" value="GH38N_AMII_GMII_SfManIII_like"/>
    <property type="match status" value="1"/>
</dbReference>
<dbReference type="SUPFAM" id="SSF74650">
    <property type="entry name" value="Galactose mutarotase-like"/>
    <property type="match status" value="1"/>
</dbReference>
<gene>
    <name evidence="10" type="ORF">RUM44_000358</name>
</gene>
<comment type="caution">
    <text evidence="10">The sequence shown here is derived from an EMBL/GenBank/DDBJ whole genome shotgun (WGS) entry which is preliminary data.</text>
</comment>
<evidence type="ECO:0000256" key="8">
    <source>
        <dbReference type="SAM" id="Phobius"/>
    </source>
</evidence>
<keyword evidence="5" id="KW-1015">Disulfide bond</keyword>
<evidence type="ECO:0000313" key="10">
    <source>
        <dbReference type="EMBL" id="KAK6635109.1"/>
    </source>
</evidence>
<dbReference type="InterPro" id="IPR037094">
    <property type="entry name" value="Glyco_hydro_38_cen_sf"/>
</dbReference>
<dbReference type="InterPro" id="IPR028995">
    <property type="entry name" value="Glyco_hydro_57/38_cen_sf"/>
</dbReference>
<dbReference type="Pfam" id="PF01074">
    <property type="entry name" value="Glyco_hydro_38N"/>
    <property type="match status" value="1"/>
</dbReference>
<dbReference type="Gene3D" id="2.70.98.30">
    <property type="entry name" value="Golgi alpha-mannosidase II, domain 4"/>
    <property type="match status" value="1"/>
</dbReference>
<evidence type="ECO:0000313" key="11">
    <source>
        <dbReference type="Proteomes" id="UP001359485"/>
    </source>
</evidence>
<protein>
    <recommendedName>
        <fullName evidence="7">Alpha-mannosidase</fullName>
        <ecNumber evidence="7">3.2.1.-</ecNumber>
    </recommendedName>
</protein>
<feature type="transmembrane region" description="Helical" evidence="8">
    <location>
        <begin position="7"/>
        <end position="26"/>
    </location>
</feature>
<proteinExistence type="inferred from homology"/>
<evidence type="ECO:0000259" key="9">
    <source>
        <dbReference type="SMART" id="SM00872"/>
    </source>
</evidence>
<dbReference type="InterPro" id="IPR011330">
    <property type="entry name" value="Glyco_hydro/deAcase_b/a-brl"/>
</dbReference>
<dbReference type="InterPro" id="IPR050843">
    <property type="entry name" value="Glycosyl_Hydrlase_38"/>
</dbReference>
<dbReference type="SUPFAM" id="SSF88713">
    <property type="entry name" value="Glycoside hydrolase/deacetylase"/>
    <property type="match status" value="1"/>
</dbReference>
<dbReference type="EMBL" id="JAWJWF010000003">
    <property type="protein sequence ID" value="KAK6635109.1"/>
    <property type="molecule type" value="Genomic_DNA"/>
</dbReference>
<comment type="cofactor">
    <cofactor evidence="7">
        <name>Zn(2+)</name>
        <dbReference type="ChEBI" id="CHEBI:29105"/>
    </cofactor>
    <text evidence="7">Binds 1 zinc ion per subunit.</text>
</comment>
<dbReference type="InterPro" id="IPR011013">
    <property type="entry name" value="Gal_mutarotase_sf_dom"/>
</dbReference>
<keyword evidence="4 7" id="KW-0862">Zinc</keyword>
<evidence type="ECO:0000256" key="6">
    <source>
        <dbReference type="ARBA" id="ARBA00023295"/>
    </source>
</evidence>
<dbReference type="Gene3D" id="3.20.110.10">
    <property type="entry name" value="Glycoside hydrolase 38, N terminal domain"/>
    <property type="match status" value="1"/>
</dbReference>
<dbReference type="SUPFAM" id="SSF88688">
    <property type="entry name" value="Families 57/38 glycoside transferase middle domain"/>
    <property type="match status" value="1"/>
</dbReference>
<keyword evidence="11" id="KW-1185">Reference proteome</keyword>
<keyword evidence="8" id="KW-1133">Transmembrane helix</keyword>
<dbReference type="InterPro" id="IPR013780">
    <property type="entry name" value="Glyco_hydro_b"/>
</dbReference>
<dbReference type="InterPro" id="IPR000602">
    <property type="entry name" value="Glyco_hydro_38_N"/>
</dbReference>
<keyword evidence="8" id="KW-0472">Membrane</keyword>
<dbReference type="Proteomes" id="UP001359485">
    <property type="component" value="Unassembled WGS sequence"/>
</dbReference>
<evidence type="ECO:0000256" key="5">
    <source>
        <dbReference type="ARBA" id="ARBA00023157"/>
    </source>
</evidence>
<dbReference type="Gene3D" id="2.60.40.1180">
    <property type="entry name" value="Golgi alpha-mannosidase II"/>
    <property type="match status" value="1"/>
</dbReference>
<name>A0ABR1B598_POLSC</name>
<dbReference type="InterPro" id="IPR011682">
    <property type="entry name" value="Glyco_hydro_38_C"/>
</dbReference>
<dbReference type="PANTHER" id="PTHR11607">
    <property type="entry name" value="ALPHA-MANNOSIDASE"/>
    <property type="match status" value="1"/>
</dbReference>
<evidence type="ECO:0000256" key="1">
    <source>
        <dbReference type="ARBA" id="ARBA00009792"/>
    </source>
</evidence>
<keyword evidence="3 7" id="KW-0378">Hydrolase</keyword>
<dbReference type="InterPro" id="IPR015341">
    <property type="entry name" value="Glyco_hydro_38_cen"/>
</dbReference>
<keyword evidence="2 7" id="KW-0479">Metal-binding</keyword>
<evidence type="ECO:0000256" key="7">
    <source>
        <dbReference type="RuleBase" id="RU361199"/>
    </source>
</evidence>
<comment type="similarity">
    <text evidence="1 7">Belongs to the glycosyl hydrolase 38 family.</text>
</comment>
<evidence type="ECO:0000256" key="3">
    <source>
        <dbReference type="ARBA" id="ARBA00022801"/>
    </source>
</evidence>
<dbReference type="Gene3D" id="2.60.40.1360">
    <property type="match status" value="1"/>
</dbReference>
<evidence type="ECO:0000256" key="4">
    <source>
        <dbReference type="ARBA" id="ARBA00022833"/>
    </source>
</evidence>
<dbReference type="SMART" id="SM00872">
    <property type="entry name" value="Alpha-mann_mid"/>
    <property type="match status" value="1"/>
</dbReference>
<sequence>MRIRKCLALGGAITVFLGCLIIYRIADYTFYLQEESVHHANSIRMPPGNKFTFNENSGLNKVQIVKNKLQQSKLKKTCSSVDYYLDADIEMSDVYMQVKFDNIDGGVWKQGWNIQINPTRWNTNNKLKVFIVPHSHNDPGWLKTFEDYYTSETRSILNNMLKKLIQDPNKKFIWAEISFFSLWWDELSEEDQIKVRRLIQRGQLELVTGGWVMNDEANTHYYSMLTQLTEGHQWMKVNVQMEPKNGWTIDPFGESPVMPYLLKKMGLNNLVIQRVHYSVKKYFAQMKYLEFRWRQFWDKDSSNEVLTHMTPFYSYDVPHTCGPDPKICCQFDFRRLPGNGLSCPWKESPKIITKNNVAIRAQMLLDQYRKKAELYRSNVILVPLGDDFRYQYPSEWDNQFENYYKLLAFINSNSDFHAEVKFGTLSDFFKALTTESNLENFPTLTGDFFTYADRDDHYWSGYYTSRPFYKRMDRILIGYHRAAEILFSLGWSSRSSRDPTWLLSPQTGFAKMLRDARRSLSLFQHHDGVTGTARNNVMEDYAQKMIDSINYSKHIIQQISHFLLSRTIKPYLVNPEQIYFEFDDQKRYLDDVMQRKVIDFTESNIRTIVFFNSLAHQRKELVAVYVSTPFVEVLDSDGNEIQCQTNPVFIQHEVMDEARYEVIFMADAPALGLTSYKITMKEPEEKIQTNVFSKVTVFNSKGPIKYSKGFENIITDTGREFSIENQRISIALSDKGLLKSLKNKETMVFTPLHLDFVGYSLYKDVKLLHLKQFVPHILGFRYRAREGKEMSGAYLFLPNGEATILVQERPLIRVYEGPLITRVEVKLRHVVHFLILQNTAGLDNPGIEIINFVDILKENNFELAMRLTSHVESATAFYTDLNGLQMIQRTRFHKLPIQGNFYPMPSAAYIEDDKTRITILTGQPLGVSSLRQGELEVLQDRRLVQDDNRGLGQGVLDNRVTPNLFRILVERRLENCNKVSSSLSVNAYKLSQSLLNPLIKMISTSEVQRDLLGSYSPVSKDMGNDIHLVSARTFDEEEINPRAGLVFHRTLLDQCFFSSPPLSNGIINIHSFLPNNFGEDMTNNTLSFLREEQKLRKREDQMLCPMDFLALMLS</sequence>